<accession>A0A9P4TWD5</accession>
<protein>
    <submittedName>
        <fullName evidence="2">Heterokaryon incompatibility</fullName>
    </submittedName>
</protein>
<dbReference type="InterPro" id="IPR052895">
    <property type="entry name" value="HetReg/Transcr_Mod"/>
</dbReference>
<dbReference type="AlphaFoldDB" id="A0A9P4TWD5"/>
<dbReference type="Proteomes" id="UP000800235">
    <property type="component" value="Unassembled WGS sequence"/>
</dbReference>
<dbReference type="EMBL" id="MU007064">
    <property type="protein sequence ID" value="KAF2426505.1"/>
    <property type="molecule type" value="Genomic_DNA"/>
</dbReference>
<keyword evidence="3" id="KW-1185">Reference proteome</keyword>
<dbReference type="PANTHER" id="PTHR24148:SF73">
    <property type="entry name" value="HET DOMAIN PROTEIN (AFU_ORTHOLOGUE AFUA_8G01020)"/>
    <property type="match status" value="1"/>
</dbReference>
<dbReference type="OrthoDB" id="2157530at2759"/>
<gene>
    <name evidence="2" type="ORF">EJ08DRAFT_564812</name>
</gene>
<dbReference type="Pfam" id="PF06985">
    <property type="entry name" value="HET"/>
    <property type="match status" value="1"/>
</dbReference>
<reference evidence="2" key="1">
    <citation type="journal article" date="2020" name="Stud. Mycol.">
        <title>101 Dothideomycetes genomes: a test case for predicting lifestyles and emergence of pathogens.</title>
        <authorList>
            <person name="Haridas S."/>
            <person name="Albert R."/>
            <person name="Binder M."/>
            <person name="Bloem J."/>
            <person name="Labutti K."/>
            <person name="Salamov A."/>
            <person name="Andreopoulos B."/>
            <person name="Baker S."/>
            <person name="Barry K."/>
            <person name="Bills G."/>
            <person name="Bluhm B."/>
            <person name="Cannon C."/>
            <person name="Castanera R."/>
            <person name="Culley D."/>
            <person name="Daum C."/>
            <person name="Ezra D."/>
            <person name="Gonzalez J."/>
            <person name="Henrissat B."/>
            <person name="Kuo A."/>
            <person name="Liang C."/>
            <person name="Lipzen A."/>
            <person name="Lutzoni F."/>
            <person name="Magnuson J."/>
            <person name="Mondo S."/>
            <person name="Nolan M."/>
            <person name="Ohm R."/>
            <person name="Pangilinan J."/>
            <person name="Park H.-J."/>
            <person name="Ramirez L."/>
            <person name="Alfaro M."/>
            <person name="Sun H."/>
            <person name="Tritt A."/>
            <person name="Yoshinaga Y."/>
            <person name="Zwiers L.-H."/>
            <person name="Turgeon B."/>
            <person name="Goodwin S."/>
            <person name="Spatafora J."/>
            <person name="Crous P."/>
            <person name="Grigoriev I."/>
        </authorList>
    </citation>
    <scope>NUCLEOTIDE SEQUENCE</scope>
    <source>
        <strain evidence="2">CBS 130266</strain>
    </source>
</reference>
<evidence type="ECO:0000313" key="3">
    <source>
        <dbReference type="Proteomes" id="UP000800235"/>
    </source>
</evidence>
<feature type="non-terminal residue" evidence="2">
    <location>
        <position position="1"/>
    </location>
</feature>
<dbReference type="InterPro" id="IPR010730">
    <property type="entry name" value="HET"/>
</dbReference>
<comment type="caution">
    <text evidence="2">The sequence shown here is derived from an EMBL/GenBank/DDBJ whole genome shotgun (WGS) entry which is preliminary data.</text>
</comment>
<proteinExistence type="predicted"/>
<feature type="domain" description="Heterokaryon incompatibility" evidence="1">
    <location>
        <begin position="6"/>
        <end position="151"/>
    </location>
</feature>
<evidence type="ECO:0000259" key="1">
    <source>
        <dbReference type="Pfam" id="PF06985"/>
    </source>
</evidence>
<evidence type="ECO:0000313" key="2">
    <source>
        <dbReference type="EMBL" id="KAF2426505.1"/>
    </source>
</evidence>
<name>A0A9P4TWD5_9PEZI</name>
<sequence>HRHTNYKALSYTWGPPEPTRDIKIDRQTFTIRENLYHFLQVAKWKYHHEWFWIDQICIDQSNMKERNHQVGMMGTIYQSAKLVVAWLGQSDKSSSRVMQQLKYQYTMTARGLVMSHTHYSIPHPFGSDLTHQELSAFSQRPYWSRLWIIQELVLA</sequence>
<dbReference type="PANTHER" id="PTHR24148">
    <property type="entry name" value="ANKYRIN REPEAT DOMAIN-CONTAINING PROTEIN 39 HOMOLOG-RELATED"/>
    <property type="match status" value="1"/>
</dbReference>
<organism evidence="2 3">
    <name type="scientific">Tothia fuscella</name>
    <dbReference type="NCBI Taxonomy" id="1048955"/>
    <lineage>
        <taxon>Eukaryota</taxon>
        <taxon>Fungi</taxon>
        <taxon>Dikarya</taxon>
        <taxon>Ascomycota</taxon>
        <taxon>Pezizomycotina</taxon>
        <taxon>Dothideomycetes</taxon>
        <taxon>Pleosporomycetidae</taxon>
        <taxon>Venturiales</taxon>
        <taxon>Cylindrosympodiaceae</taxon>
        <taxon>Tothia</taxon>
    </lineage>
</organism>
<feature type="non-terminal residue" evidence="2">
    <location>
        <position position="155"/>
    </location>
</feature>